<evidence type="ECO:0000313" key="2">
    <source>
        <dbReference type="EMBL" id="KAL0154392.1"/>
    </source>
</evidence>
<comment type="caution">
    <text evidence="2">The sequence shown here is derived from an EMBL/GenBank/DDBJ whole genome shotgun (WGS) entry which is preliminary data.</text>
</comment>
<proteinExistence type="predicted"/>
<feature type="non-terminal residue" evidence="2">
    <location>
        <position position="1"/>
    </location>
</feature>
<accession>A0ABD0MZX6</accession>
<dbReference type="AlphaFoldDB" id="A0ABD0MZX6"/>
<keyword evidence="3" id="KW-1185">Reference proteome</keyword>
<dbReference type="Proteomes" id="UP001529510">
    <property type="component" value="Unassembled WGS sequence"/>
</dbReference>
<evidence type="ECO:0000256" key="1">
    <source>
        <dbReference type="SAM" id="MobiDB-lite"/>
    </source>
</evidence>
<name>A0ABD0MZX6_CIRMR</name>
<feature type="region of interest" description="Disordered" evidence="1">
    <location>
        <begin position="61"/>
        <end position="80"/>
    </location>
</feature>
<evidence type="ECO:0000313" key="3">
    <source>
        <dbReference type="Proteomes" id="UP001529510"/>
    </source>
</evidence>
<sequence length="80" mass="8246">SLWGGFCHPTLRSPVLFEVACALLNARTAASRASSCETWRPGFSSLGPLFCLLQGRLALSAAGSGGSVARRRSGGRPSPG</sequence>
<gene>
    <name evidence="2" type="ORF">M9458_050285</name>
</gene>
<feature type="non-terminal residue" evidence="2">
    <location>
        <position position="80"/>
    </location>
</feature>
<organism evidence="2 3">
    <name type="scientific">Cirrhinus mrigala</name>
    <name type="common">Mrigala</name>
    <dbReference type="NCBI Taxonomy" id="683832"/>
    <lineage>
        <taxon>Eukaryota</taxon>
        <taxon>Metazoa</taxon>
        <taxon>Chordata</taxon>
        <taxon>Craniata</taxon>
        <taxon>Vertebrata</taxon>
        <taxon>Euteleostomi</taxon>
        <taxon>Actinopterygii</taxon>
        <taxon>Neopterygii</taxon>
        <taxon>Teleostei</taxon>
        <taxon>Ostariophysi</taxon>
        <taxon>Cypriniformes</taxon>
        <taxon>Cyprinidae</taxon>
        <taxon>Labeoninae</taxon>
        <taxon>Labeonini</taxon>
        <taxon>Cirrhinus</taxon>
    </lineage>
</organism>
<protein>
    <submittedName>
        <fullName evidence="2">Uncharacterized protein</fullName>
    </submittedName>
</protein>
<dbReference type="EMBL" id="JAMKFB020000029">
    <property type="protein sequence ID" value="KAL0154392.1"/>
    <property type="molecule type" value="Genomic_DNA"/>
</dbReference>
<reference evidence="2 3" key="1">
    <citation type="submission" date="2024-05" db="EMBL/GenBank/DDBJ databases">
        <title>Genome sequencing and assembly of Indian major carp, Cirrhinus mrigala (Hamilton, 1822).</title>
        <authorList>
            <person name="Mohindra V."/>
            <person name="Chowdhury L.M."/>
            <person name="Lal K."/>
            <person name="Jena J.K."/>
        </authorList>
    </citation>
    <scope>NUCLEOTIDE SEQUENCE [LARGE SCALE GENOMIC DNA]</scope>
    <source>
        <strain evidence="2">CM1030</strain>
        <tissue evidence="2">Blood</tissue>
    </source>
</reference>